<sequence length="77" mass="8456">MNGRPLRNGGHIMTRASNANGRFIVKCGTVKQIMSNHTHTSQHRATALYRTTPQEQTQPDLTTPQQRSSSRASGHSG</sequence>
<feature type="compositionally biased region" description="Polar residues" evidence="1">
    <location>
        <begin position="49"/>
        <end position="77"/>
    </location>
</feature>
<dbReference type="EMBL" id="OUUW01000009">
    <property type="protein sequence ID" value="SPP84976.1"/>
    <property type="molecule type" value="Genomic_DNA"/>
</dbReference>
<evidence type="ECO:0000313" key="2">
    <source>
        <dbReference type="EMBL" id="SPP84976.1"/>
    </source>
</evidence>
<feature type="region of interest" description="Disordered" evidence="1">
    <location>
        <begin position="35"/>
        <end position="77"/>
    </location>
</feature>
<proteinExistence type="predicted"/>
<dbReference type="Proteomes" id="UP000268350">
    <property type="component" value="Unassembled WGS sequence"/>
</dbReference>
<dbReference type="AlphaFoldDB" id="A0A3B0KGW4"/>
<evidence type="ECO:0000256" key="1">
    <source>
        <dbReference type="SAM" id="MobiDB-lite"/>
    </source>
</evidence>
<gene>
    <name evidence="2" type="ORF">DGUA_6G014847</name>
</gene>
<organism evidence="2 3">
    <name type="scientific">Drosophila guanche</name>
    <name type="common">Fruit fly</name>
    <dbReference type="NCBI Taxonomy" id="7266"/>
    <lineage>
        <taxon>Eukaryota</taxon>
        <taxon>Metazoa</taxon>
        <taxon>Ecdysozoa</taxon>
        <taxon>Arthropoda</taxon>
        <taxon>Hexapoda</taxon>
        <taxon>Insecta</taxon>
        <taxon>Pterygota</taxon>
        <taxon>Neoptera</taxon>
        <taxon>Endopterygota</taxon>
        <taxon>Diptera</taxon>
        <taxon>Brachycera</taxon>
        <taxon>Muscomorpha</taxon>
        <taxon>Ephydroidea</taxon>
        <taxon>Drosophilidae</taxon>
        <taxon>Drosophila</taxon>
        <taxon>Sophophora</taxon>
    </lineage>
</organism>
<keyword evidence="3" id="KW-1185">Reference proteome</keyword>
<evidence type="ECO:0000313" key="3">
    <source>
        <dbReference type="Proteomes" id="UP000268350"/>
    </source>
</evidence>
<name>A0A3B0KGW4_DROGU</name>
<protein>
    <submittedName>
        <fullName evidence="2">Uncharacterized protein</fullName>
    </submittedName>
</protein>
<reference evidence="3" key="1">
    <citation type="submission" date="2018-01" db="EMBL/GenBank/DDBJ databases">
        <authorList>
            <person name="Alioto T."/>
            <person name="Alioto T."/>
        </authorList>
    </citation>
    <scope>NUCLEOTIDE SEQUENCE [LARGE SCALE GENOMIC DNA]</scope>
</reference>
<accession>A0A3B0KGW4</accession>